<protein>
    <recommendedName>
        <fullName evidence="3">ABC transporter domain-containing protein</fullName>
    </recommendedName>
</protein>
<dbReference type="Proteomes" id="UP000092596">
    <property type="component" value="Chromosome"/>
</dbReference>
<evidence type="ECO:0000313" key="5">
    <source>
        <dbReference type="Proteomes" id="UP000092596"/>
    </source>
</evidence>
<dbReference type="InterPro" id="IPR015854">
    <property type="entry name" value="ABC_transpr_LolD-like"/>
</dbReference>
<dbReference type="SUPFAM" id="SSF52540">
    <property type="entry name" value="P-loop containing nucleoside triphosphate hydrolases"/>
    <property type="match status" value="1"/>
</dbReference>
<dbReference type="GO" id="GO:0005524">
    <property type="term" value="F:ATP binding"/>
    <property type="evidence" value="ECO:0007669"/>
    <property type="project" value="UniProtKB-KW"/>
</dbReference>
<dbReference type="AlphaFoldDB" id="A0A1B0ZGM9"/>
<feature type="domain" description="ABC transporter" evidence="3">
    <location>
        <begin position="1"/>
        <end position="215"/>
    </location>
</feature>
<evidence type="ECO:0000256" key="1">
    <source>
        <dbReference type="ARBA" id="ARBA00022741"/>
    </source>
</evidence>
<dbReference type="Pfam" id="PF00005">
    <property type="entry name" value="ABC_tran"/>
    <property type="match status" value="1"/>
</dbReference>
<dbReference type="InterPro" id="IPR027417">
    <property type="entry name" value="P-loop_NTPase"/>
</dbReference>
<dbReference type="SMART" id="SM00382">
    <property type="entry name" value="AAA"/>
    <property type="match status" value="1"/>
</dbReference>
<dbReference type="PANTHER" id="PTHR24220:SF86">
    <property type="entry name" value="ABC TRANSPORTER ABCH.1"/>
    <property type="match status" value="1"/>
</dbReference>
<dbReference type="PROSITE" id="PS50893">
    <property type="entry name" value="ABC_TRANSPORTER_2"/>
    <property type="match status" value="1"/>
</dbReference>
<dbReference type="Gene3D" id="3.40.50.300">
    <property type="entry name" value="P-loop containing nucleotide triphosphate hydrolases"/>
    <property type="match status" value="1"/>
</dbReference>
<keyword evidence="2" id="KW-0067">ATP-binding</keyword>
<evidence type="ECO:0000313" key="4">
    <source>
        <dbReference type="EMBL" id="ANP27070.1"/>
    </source>
</evidence>
<dbReference type="GO" id="GO:0016887">
    <property type="term" value="F:ATP hydrolysis activity"/>
    <property type="evidence" value="ECO:0007669"/>
    <property type="project" value="InterPro"/>
</dbReference>
<evidence type="ECO:0000259" key="3">
    <source>
        <dbReference type="PROSITE" id="PS50893"/>
    </source>
</evidence>
<keyword evidence="1" id="KW-0547">Nucleotide-binding</keyword>
<reference evidence="4 5" key="1">
    <citation type="submission" date="2015-06" db="EMBL/GenBank/DDBJ databases">
        <title>Investigation of pathophysiology for high-risk pregnancy and development of treatment modality based on it.</title>
        <authorList>
            <person name="Kim B.-C."/>
            <person name="Lim S."/>
        </authorList>
    </citation>
    <scope>NUCLEOTIDE SEQUENCE [LARGE SCALE GENOMIC DNA]</scope>
    <source>
        <strain evidence="4 5">AD1-86</strain>
    </source>
</reference>
<dbReference type="GO" id="GO:0022857">
    <property type="term" value="F:transmembrane transporter activity"/>
    <property type="evidence" value="ECO:0007669"/>
    <property type="project" value="TreeGrafter"/>
</dbReference>
<dbReference type="GO" id="GO:0005886">
    <property type="term" value="C:plasma membrane"/>
    <property type="evidence" value="ECO:0007669"/>
    <property type="project" value="TreeGrafter"/>
</dbReference>
<sequence length="215" mass="22853">MGKEEILALPPTSAEFQSGDVLVVHGPSGVGKSTFLKIMGLAIPPTSGEVIVDGAPAPRVPSKAASRMRAEFFGMVFQDLLLDERLTARENIVLPVRASRGWRGGGLSEETQMWALELAELFGVSHRLDFPARLLSGGERQRVAIARAMVVRPPILILDEPTASLDPKNVEIVVTGVEALAKRGHGILVATHGEHFDALAGATLTLGASHRGDAE</sequence>
<dbReference type="EMBL" id="CP012117">
    <property type="protein sequence ID" value="ANP27070.1"/>
    <property type="molecule type" value="Genomic_DNA"/>
</dbReference>
<proteinExistence type="predicted"/>
<dbReference type="STRING" id="1630135.DAD186_05150"/>
<evidence type="ECO:0000256" key="2">
    <source>
        <dbReference type="ARBA" id="ARBA00022840"/>
    </source>
</evidence>
<gene>
    <name evidence="4" type="ORF">DAD186_05150</name>
</gene>
<dbReference type="KEGG" id="dva:DAD186_05150"/>
<name>A0A1B0ZGM9_9MICO</name>
<dbReference type="PROSITE" id="PS00211">
    <property type="entry name" value="ABC_TRANSPORTER_1"/>
    <property type="match status" value="1"/>
</dbReference>
<dbReference type="InterPro" id="IPR003439">
    <property type="entry name" value="ABC_transporter-like_ATP-bd"/>
</dbReference>
<dbReference type="PANTHER" id="PTHR24220">
    <property type="entry name" value="IMPORT ATP-BINDING PROTEIN"/>
    <property type="match status" value="1"/>
</dbReference>
<organism evidence="4 5">
    <name type="scientific">Dermabacter vaginalis</name>
    <dbReference type="NCBI Taxonomy" id="1630135"/>
    <lineage>
        <taxon>Bacteria</taxon>
        <taxon>Bacillati</taxon>
        <taxon>Actinomycetota</taxon>
        <taxon>Actinomycetes</taxon>
        <taxon>Micrococcales</taxon>
        <taxon>Dermabacteraceae</taxon>
        <taxon>Dermabacter</taxon>
    </lineage>
</organism>
<dbReference type="InterPro" id="IPR017871">
    <property type="entry name" value="ABC_transporter-like_CS"/>
</dbReference>
<accession>A0A1B0ZGM9</accession>
<dbReference type="InterPro" id="IPR003593">
    <property type="entry name" value="AAA+_ATPase"/>
</dbReference>